<proteinExistence type="predicted"/>
<organism evidence="1 2">
    <name type="scientific">Leersia perrieri</name>
    <dbReference type="NCBI Taxonomy" id="77586"/>
    <lineage>
        <taxon>Eukaryota</taxon>
        <taxon>Viridiplantae</taxon>
        <taxon>Streptophyta</taxon>
        <taxon>Embryophyta</taxon>
        <taxon>Tracheophyta</taxon>
        <taxon>Spermatophyta</taxon>
        <taxon>Magnoliopsida</taxon>
        <taxon>Liliopsida</taxon>
        <taxon>Poales</taxon>
        <taxon>Poaceae</taxon>
        <taxon>BOP clade</taxon>
        <taxon>Oryzoideae</taxon>
        <taxon>Oryzeae</taxon>
        <taxon>Oryzinae</taxon>
        <taxon>Leersia</taxon>
    </lineage>
</organism>
<reference evidence="2" key="2">
    <citation type="submission" date="2013-12" db="EMBL/GenBank/DDBJ databases">
        <authorList>
            <person name="Yu Y."/>
            <person name="Lee S."/>
            <person name="de Baynast K."/>
            <person name="Wissotski M."/>
            <person name="Liu L."/>
            <person name="Talag J."/>
            <person name="Goicoechea J."/>
            <person name="Angelova A."/>
            <person name="Jetty R."/>
            <person name="Kudrna D."/>
            <person name="Golser W."/>
            <person name="Rivera L."/>
            <person name="Zhang J."/>
            <person name="Wing R."/>
        </authorList>
    </citation>
    <scope>NUCLEOTIDE SEQUENCE</scope>
</reference>
<name>A0A0D9VCC5_9ORYZ</name>
<keyword evidence="2" id="KW-1185">Reference proteome</keyword>
<accession>A0A0D9VCC5</accession>
<evidence type="ECO:0000313" key="1">
    <source>
        <dbReference type="EnsemblPlants" id="LPERR02G03700.1"/>
    </source>
</evidence>
<dbReference type="Gramene" id="LPERR02G03700.1">
    <property type="protein sequence ID" value="LPERR02G03700.1"/>
    <property type="gene ID" value="LPERR02G03700"/>
</dbReference>
<protein>
    <submittedName>
        <fullName evidence="1">Uncharacterized protein</fullName>
    </submittedName>
</protein>
<reference evidence="1 2" key="1">
    <citation type="submission" date="2012-08" db="EMBL/GenBank/DDBJ databases">
        <title>Oryza genome evolution.</title>
        <authorList>
            <person name="Wing R.A."/>
        </authorList>
    </citation>
    <scope>NUCLEOTIDE SEQUENCE</scope>
</reference>
<dbReference type="Proteomes" id="UP000032180">
    <property type="component" value="Chromosome 2"/>
</dbReference>
<dbReference type="HOGENOM" id="CLU_1868079_0_0_1"/>
<sequence length="137" mass="14400">MPVPGSGGEVERIAAFPLCGAAHSGCSAKCSGALSTPVPSRLVGTVVVDATVEVEDSMLRERVLQCRSLLADSLRPPPSEKLKQDHSETDVATFDVTVDNTRLADMVDVGETDLDEISTKIIALEVKGYQTCAVAQG</sequence>
<dbReference type="AlphaFoldDB" id="A0A0D9VCC5"/>
<evidence type="ECO:0000313" key="2">
    <source>
        <dbReference type="Proteomes" id="UP000032180"/>
    </source>
</evidence>
<dbReference type="EnsemblPlants" id="LPERR02G03700.1">
    <property type="protein sequence ID" value="LPERR02G03700.1"/>
    <property type="gene ID" value="LPERR02G03700"/>
</dbReference>
<reference evidence="1" key="3">
    <citation type="submission" date="2015-04" db="UniProtKB">
        <authorList>
            <consortium name="EnsemblPlants"/>
        </authorList>
    </citation>
    <scope>IDENTIFICATION</scope>
</reference>